<keyword evidence="2" id="KW-1185">Reference proteome</keyword>
<reference evidence="1 2" key="1">
    <citation type="submission" date="2020-08" db="EMBL/GenBank/DDBJ databases">
        <title>Complete Genome Sequence of Effusibacillus dendaii Strain skT53, Isolated from Farmland soil.</title>
        <authorList>
            <person name="Konishi T."/>
            <person name="Kawasaki H."/>
        </authorList>
    </citation>
    <scope>NUCLEOTIDE SEQUENCE [LARGE SCALE GENOMIC DNA]</scope>
    <source>
        <strain evidence="2">skT53</strain>
    </source>
</reference>
<evidence type="ECO:0008006" key="3">
    <source>
        <dbReference type="Google" id="ProtNLM"/>
    </source>
</evidence>
<dbReference type="Pfam" id="PF14398">
    <property type="entry name" value="ATPgrasp_YheCD"/>
    <property type="match status" value="1"/>
</dbReference>
<dbReference type="Proteomes" id="UP000593802">
    <property type="component" value="Chromosome"/>
</dbReference>
<dbReference type="Gene3D" id="3.30.470.20">
    <property type="entry name" value="ATP-grasp fold, B domain"/>
    <property type="match status" value="1"/>
</dbReference>
<evidence type="ECO:0000313" key="1">
    <source>
        <dbReference type="EMBL" id="BCJ86929.1"/>
    </source>
</evidence>
<dbReference type="EMBL" id="AP023366">
    <property type="protein sequence ID" value="BCJ86929.1"/>
    <property type="molecule type" value="Genomic_DNA"/>
</dbReference>
<dbReference type="AlphaFoldDB" id="A0A7I8DDA3"/>
<gene>
    <name evidence="1" type="ORF">skT53_19140</name>
</gene>
<proteinExistence type="predicted"/>
<dbReference type="KEGG" id="eff:skT53_19140"/>
<dbReference type="InterPro" id="IPR026838">
    <property type="entry name" value="YheC/D"/>
</dbReference>
<name>A0A7I8DDA3_9BACL</name>
<dbReference type="SUPFAM" id="SSF56059">
    <property type="entry name" value="Glutathione synthetase ATP-binding domain-like"/>
    <property type="match status" value="1"/>
</dbReference>
<sequence>MMKRYPTLFIKPDKGSLGKGIVRLKRYKNRKIKISWDLRHRKVKKSSVWKELQKILKPKRTYLIQQGLKLAKYKNRPVDIRVYMQKPKSKWHISGKVVRVAAAGKFVTNYSQGGRPKSLKTVLRSIYKNRPRKVKRTIRSIDKISTTAAKVLNRKFPRIRQLGIDIAVDTEGRIWIIEANKNPGFMLFKKLKDKTMYRRIVKRRRYIYSRYR</sequence>
<protein>
    <recommendedName>
        <fullName evidence="3">ATP-grasp domain-containing protein</fullName>
    </recommendedName>
</protein>
<evidence type="ECO:0000313" key="2">
    <source>
        <dbReference type="Proteomes" id="UP000593802"/>
    </source>
</evidence>
<accession>A0A7I8DDA3</accession>
<organism evidence="1 2">
    <name type="scientific">Effusibacillus dendaii</name>
    <dbReference type="NCBI Taxonomy" id="2743772"/>
    <lineage>
        <taxon>Bacteria</taxon>
        <taxon>Bacillati</taxon>
        <taxon>Bacillota</taxon>
        <taxon>Bacilli</taxon>
        <taxon>Bacillales</taxon>
        <taxon>Alicyclobacillaceae</taxon>
        <taxon>Effusibacillus</taxon>
    </lineage>
</organism>